<evidence type="ECO:0000256" key="4">
    <source>
        <dbReference type="SAM" id="Coils"/>
    </source>
</evidence>
<organism evidence="7 8">
    <name type="scientific">Dendrobium nobile</name>
    <name type="common">Orchid</name>
    <dbReference type="NCBI Taxonomy" id="94219"/>
    <lineage>
        <taxon>Eukaryota</taxon>
        <taxon>Viridiplantae</taxon>
        <taxon>Streptophyta</taxon>
        <taxon>Embryophyta</taxon>
        <taxon>Tracheophyta</taxon>
        <taxon>Spermatophyta</taxon>
        <taxon>Magnoliopsida</taxon>
        <taxon>Liliopsida</taxon>
        <taxon>Asparagales</taxon>
        <taxon>Orchidaceae</taxon>
        <taxon>Epidendroideae</taxon>
        <taxon>Malaxideae</taxon>
        <taxon>Dendrobiinae</taxon>
        <taxon>Dendrobium</taxon>
    </lineage>
</organism>
<evidence type="ECO:0000259" key="6">
    <source>
        <dbReference type="Pfam" id="PF02902"/>
    </source>
</evidence>
<dbReference type="AlphaFoldDB" id="A0A8T3B4R0"/>
<dbReference type="EMBL" id="JAGYWB010000011">
    <property type="protein sequence ID" value="KAI0503995.1"/>
    <property type="molecule type" value="Genomic_DNA"/>
</dbReference>
<dbReference type="OrthoDB" id="5065855at2759"/>
<evidence type="ECO:0000313" key="7">
    <source>
        <dbReference type="EMBL" id="KAI0503995.1"/>
    </source>
</evidence>
<comment type="similarity">
    <text evidence="1">Belongs to the peptidase C48 family.</text>
</comment>
<feature type="compositionally biased region" description="Basic and acidic residues" evidence="5">
    <location>
        <begin position="139"/>
        <end position="151"/>
    </location>
</feature>
<name>A0A8T3B4R0_DENNO</name>
<dbReference type="InterPro" id="IPR003653">
    <property type="entry name" value="Peptidase_C48_C"/>
</dbReference>
<dbReference type="Proteomes" id="UP000829196">
    <property type="component" value="Unassembled WGS sequence"/>
</dbReference>
<dbReference type="GO" id="GO:0008234">
    <property type="term" value="F:cysteine-type peptidase activity"/>
    <property type="evidence" value="ECO:0007669"/>
    <property type="project" value="InterPro"/>
</dbReference>
<keyword evidence="8" id="KW-1185">Reference proteome</keyword>
<feature type="region of interest" description="Disordered" evidence="5">
    <location>
        <begin position="42"/>
        <end position="170"/>
    </location>
</feature>
<evidence type="ECO:0000256" key="3">
    <source>
        <dbReference type="ARBA" id="ARBA00022801"/>
    </source>
</evidence>
<gene>
    <name evidence="7" type="ORF">KFK09_014942</name>
</gene>
<dbReference type="Pfam" id="PF02902">
    <property type="entry name" value="Peptidase_C48"/>
    <property type="match status" value="1"/>
</dbReference>
<feature type="coiled-coil region" evidence="4">
    <location>
        <begin position="6"/>
        <end position="33"/>
    </location>
</feature>
<evidence type="ECO:0000256" key="1">
    <source>
        <dbReference type="ARBA" id="ARBA00005234"/>
    </source>
</evidence>
<dbReference type="SUPFAM" id="SSF54001">
    <property type="entry name" value="Cysteine proteinases"/>
    <property type="match status" value="1"/>
</dbReference>
<keyword evidence="3" id="KW-0378">Hydrolase</keyword>
<feature type="compositionally biased region" description="Basic and acidic residues" evidence="5">
    <location>
        <begin position="158"/>
        <end position="168"/>
    </location>
</feature>
<proteinExistence type="inferred from homology"/>
<dbReference type="Gene3D" id="3.40.395.10">
    <property type="entry name" value="Adenoviral Proteinase, Chain A"/>
    <property type="match status" value="1"/>
</dbReference>
<keyword evidence="2" id="KW-0645">Protease</keyword>
<keyword evidence="4" id="KW-0175">Coiled coil</keyword>
<sequence length="243" mass="27513">MLNKIQENLGARLDRVEDIVEKLQADQDSLKYKFIEFQMNCDHNPEKPHISSSSSSFQSVKNTALYPSEQPKEDAPPPPPLAKELLPQPPIQDVPPPPPLAKELPPQPPIQDVPPPPPLAKELLPQPPIQDVPPPPPSAKEDVPLPKDSSSKHMIQKIKREDDEKAESSSKQIILYVKKKNKEIKYLHEDTIGCFSSDITKWNVQAVRGIPTQSNDYDCGMFVCKYMEKAEQRKKIDWNAFKD</sequence>
<dbReference type="InterPro" id="IPR038765">
    <property type="entry name" value="Papain-like_cys_pep_sf"/>
</dbReference>
<protein>
    <recommendedName>
        <fullName evidence="6">Ubiquitin-like protease family profile domain-containing protein</fullName>
    </recommendedName>
</protein>
<feature type="compositionally biased region" description="Pro residues" evidence="5">
    <location>
        <begin position="76"/>
        <end position="138"/>
    </location>
</feature>
<dbReference type="GO" id="GO:0006508">
    <property type="term" value="P:proteolysis"/>
    <property type="evidence" value="ECO:0007669"/>
    <property type="project" value="UniProtKB-KW"/>
</dbReference>
<evidence type="ECO:0000313" key="8">
    <source>
        <dbReference type="Proteomes" id="UP000829196"/>
    </source>
</evidence>
<evidence type="ECO:0000256" key="5">
    <source>
        <dbReference type="SAM" id="MobiDB-lite"/>
    </source>
</evidence>
<feature type="domain" description="Ubiquitin-like protease family profile" evidence="6">
    <location>
        <begin position="185"/>
        <end position="229"/>
    </location>
</feature>
<evidence type="ECO:0000256" key="2">
    <source>
        <dbReference type="ARBA" id="ARBA00022670"/>
    </source>
</evidence>
<accession>A0A8T3B4R0</accession>
<reference evidence="7" key="1">
    <citation type="journal article" date="2022" name="Front. Genet.">
        <title>Chromosome-Scale Assembly of the Dendrobium nobile Genome Provides Insights Into the Molecular Mechanism of the Biosynthesis of the Medicinal Active Ingredient of Dendrobium.</title>
        <authorList>
            <person name="Xu Q."/>
            <person name="Niu S.-C."/>
            <person name="Li K.-L."/>
            <person name="Zheng P.-J."/>
            <person name="Zhang X.-J."/>
            <person name="Jia Y."/>
            <person name="Liu Y."/>
            <person name="Niu Y.-X."/>
            <person name="Yu L.-H."/>
            <person name="Chen D.-F."/>
            <person name="Zhang G.-Q."/>
        </authorList>
    </citation>
    <scope>NUCLEOTIDE SEQUENCE</scope>
    <source>
        <tissue evidence="7">Leaf</tissue>
    </source>
</reference>
<comment type="caution">
    <text evidence="7">The sequence shown here is derived from an EMBL/GenBank/DDBJ whole genome shotgun (WGS) entry which is preliminary data.</text>
</comment>